<comment type="subcellular location">
    <subcellularLocation>
        <location evidence="1">Periplasm</location>
    </subcellularLocation>
</comment>
<protein>
    <submittedName>
        <fullName evidence="8">HlyD family efflux transporter periplasmic adaptor subunit</fullName>
    </submittedName>
</protein>
<organism evidence="8 9">
    <name type="scientific">Syntrophorhabdus aromaticivorans</name>
    <dbReference type="NCBI Taxonomy" id="328301"/>
    <lineage>
        <taxon>Bacteria</taxon>
        <taxon>Pseudomonadati</taxon>
        <taxon>Thermodesulfobacteriota</taxon>
        <taxon>Syntrophorhabdia</taxon>
        <taxon>Syntrophorhabdales</taxon>
        <taxon>Syntrophorhabdaceae</taxon>
        <taxon>Syntrophorhabdus</taxon>
    </lineage>
</organism>
<gene>
    <name evidence="8" type="ORF">GXY80_06240</name>
</gene>
<keyword evidence="5" id="KW-0175">Coiled coil</keyword>
<evidence type="ECO:0000256" key="4">
    <source>
        <dbReference type="ARBA" id="ARBA00022764"/>
    </source>
</evidence>
<evidence type="ECO:0000256" key="5">
    <source>
        <dbReference type="ARBA" id="ARBA00023054"/>
    </source>
</evidence>
<dbReference type="InterPro" id="IPR050465">
    <property type="entry name" value="UPF0194_transport"/>
</dbReference>
<evidence type="ECO:0000313" key="9">
    <source>
        <dbReference type="Proteomes" id="UP000777265"/>
    </source>
</evidence>
<accession>A0A971M3K2</accession>
<keyword evidence="4" id="KW-0574">Periplasm</keyword>
<dbReference type="Proteomes" id="UP000777265">
    <property type="component" value="Unassembled WGS sequence"/>
</dbReference>
<dbReference type="InterPro" id="IPR059052">
    <property type="entry name" value="HH_YbhG-like"/>
</dbReference>
<evidence type="ECO:0000256" key="3">
    <source>
        <dbReference type="ARBA" id="ARBA00022729"/>
    </source>
</evidence>
<dbReference type="Gene3D" id="2.40.30.170">
    <property type="match status" value="1"/>
</dbReference>
<evidence type="ECO:0000259" key="7">
    <source>
        <dbReference type="Pfam" id="PF25954"/>
    </source>
</evidence>
<comment type="caution">
    <text evidence="8">The sequence shown here is derived from an EMBL/GenBank/DDBJ whole genome shotgun (WGS) entry which is preliminary data.</text>
</comment>
<reference evidence="8" key="2">
    <citation type="submission" date="2020-01" db="EMBL/GenBank/DDBJ databases">
        <authorList>
            <person name="Campanaro S."/>
        </authorList>
    </citation>
    <scope>NUCLEOTIDE SEQUENCE</scope>
    <source>
        <strain evidence="8">AS06rmzACSIP_7</strain>
    </source>
</reference>
<dbReference type="PANTHER" id="PTHR32347:SF29">
    <property type="entry name" value="UPF0194 MEMBRANE PROTEIN YBHG"/>
    <property type="match status" value="1"/>
</dbReference>
<dbReference type="InterPro" id="IPR058792">
    <property type="entry name" value="Beta-barrel_RND_2"/>
</dbReference>
<dbReference type="Gene3D" id="2.40.50.100">
    <property type="match status" value="1"/>
</dbReference>
<feature type="domain" description="CusB-like beta-barrel" evidence="7">
    <location>
        <begin position="242"/>
        <end position="326"/>
    </location>
</feature>
<dbReference type="Pfam" id="PF25954">
    <property type="entry name" value="Beta-barrel_RND_2"/>
    <property type="match status" value="1"/>
</dbReference>
<feature type="domain" description="YbhG-like alpha-helical hairpin" evidence="6">
    <location>
        <begin position="76"/>
        <end position="203"/>
    </location>
</feature>
<dbReference type="Pfam" id="PF25881">
    <property type="entry name" value="HH_YBHG"/>
    <property type="match status" value="1"/>
</dbReference>
<evidence type="ECO:0000256" key="1">
    <source>
        <dbReference type="ARBA" id="ARBA00004418"/>
    </source>
</evidence>
<evidence type="ECO:0000259" key="6">
    <source>
        <dbReference type="Pfam" id="PF25881"/>
    </source>
</evidence>
<dbReference type="PANTHER" id="PTHR32347">
    <property type="entry name" value="EFFLUX SYSTEM COMPONENT YKNX-RELATED"/>
    <property type="match status" value="1"/>
</dbReference>
<evidence type="ECO:0000256" key="2">
    <source>
        <dbReference type="ARBA" id="ARBA00010602"/>
    </source>
</evidence>
<evidence type="ECO:0000313" key="8">
    <source>
        <dbReference type="EMBL" id="NLW35069.1"/>
    </source>
</evidence>
<name>A0A971M3K2_9BACT</name>
<sequence>MKKKRLIIVAVIILALGAVFLVNHFRNRKETGVISLSGNVEVTETNIGFKMPGRIVKLAVDEGDRVKDGDILANLDSAELTSVVAQNRAILQEAMTRLAELKAGSRSQEIEQARANVSVREAELTKAKKDFDRADMLFKNGAISASQFDLARSAYDARLAQRASAVEALSLAKEGPRKEQVQAARERVEQARAALTTAEERLRDTSIYAPTAGVILRKNVEAGETVSAGTPIFTIGDLENPWVKVYVKEDQLGLVKIGQKAEVKVDSFKGKTYEGTITYISSEAEFTPKNVQTQEERVKLVFGIKVRVKNINEELKPGMPADVRIALK</sequence>
<dbReference type="EMBL" id="JAAYEE010000102">
    <property type="protein sequence ID" value="NLW35069.1"/>
    <property type="molecule type" value="Genomic_DNA"/>
</dbReference>
<keyword evidence="3" id="KW-0732">Signal</keyword>
<dbReference type="Gene3D" id="1.10.287.470">
    <property type="entry name" value="Helix hairpin bin"/>
    <property type="match status" value="1"/>
</dbReference>
<dbReference type="SUPFAM" id="SSF111369">
    <property type="entry name" value="HlyD-like secretion proteins"/>
    <property type="match status" value="2"/>
</dbReference>
<comment type="similarity">
    <text evidence="2">Belongs to the UPF0194 family.</text>
</comment>
<reference evidence="8" key="1">
    <citation type="journal article" date="2020" name="Biotechnol. Biofuels">
        <title>New insights from the biogas microbiome by comprehensive genome-resolved metagenomics of nearly 1600 species originating from multiple anaerobic digesters.</title>
        <authorList>
            <person name="Campanaro S."/>
            <person name="Treu L."/>
            <person name="Rodriguez-R L.M."/>
            <person name="Kovalovszki A."/>
            <person name="Ziels R.M."/>
            <person name="Maus I."/>
            <person name="Zhu X."/>
            <person name="Kougias P.G."/>
            <person name="Basile A."/>
            <person name="Luo G."/>
            <person name="Schluter A."/>
            <person name="Konstantinidis K.T."/>
            <person name="Angelidaki I."/>
        </authorList>
    </citation>
    <scope>NUCLEOTIDE SEQUENCE</scope>
    <source>
        <strain evidence="8">AS06rmzACSIP_7</strain>
    </source>
</reference>
<proteinExistence type="inferred from homology"/>
<dbReference type="GO" id="GO:0042597">
    <property type="term" value="C:periplasmic space"/>
    <property type="evidence" value="ECO:0007669"/>
    <property type="project" value="UniProtKB-SubCell"/>
</dbReference>
<dbReference type="AlphaFoldDB" id="A0A971M3K2"/>